<dbReference type="Proteomes" id="UP000426246">
    <property type="component" value="Chromosome"/>
</dbReference>
<dbReference type="SUPFAM" id="SSF46689">
    <property type="entry name" value="Homeodomain-like"/>
    <property type="match status" value="2"/>
</dbReference>
<evidence type="ECO:0000256" key="2">
    <source>
        <dbReference type="ARBA" id="ARBA00023125"/>
    </source>
</evidence>
<dbReference type="AlphaFoldDB" id="A0A6B8RRR3"/>
<name>A0A6B8RRR3_9BACL</name>
<evidence type="ECO:0000259" key="4">
    <source>
        <dbReference type="PROSITE" id="PS01124"/>
    </source>
</evidence>
<dbReference type="InterPro" id="IPR018060">
    <property type="entry name" value="HTH_AraC"/>
</dbReference>
<feature type="domain" description="HTH araC/xylS-type" evidence="4">
    <location>
        <begin position="184"/>
        <end position="282"/>
    </location>
</feature>
<dbReference type="PROSITE" id="PS01124">
    <property type="entry name" value="HTH_ARAC_FAMILY_2"/>
    <property type="match status" value="1"/>
</dbReference>
<organism evidence="5 6">
    <name type="scientific">Paenibacillus psychroresistens</name>
    <dbReference type="NCBI Taxonomy" id="1778678"/>
    <lineage>
        <taxon>Bacteria</taxon>
        <taxon>Bacillati</taxon>
        <taxon>Bacillota</taxon>
        <taxon>Bacilli</taxon>
        <taxon>Bacillales</taxon>
        <taxon>Paenibacillaceae</taxon>
        <taxon>Paenibacillus</taxon>
    </lineage>
</organism>
<dbReference type="SMART" id="SM00342">
    <property type="entry name" value="HTH_ARAC"/>
    <property type="match status" value="1"/>
</dbReference>
<protein>
    <submittedName>
        <fullName evidence="5">AraC family transcriptional regulator</fullName>
    </submittedName>
</protein>
<dbReference type="PRINTS" id="PR00032">
    <property type="entry name" value="HTHARAC"/>
</dbReference>
<dbReference type="Pfam" id="PF12833">
    <property type="entry name" value="HTH_18"/>
    <property type="match status" value="1"/>
</dbReference>
<dbReference type="GO" id="GO:0043565">
    <property type="term" value="F:sequence-specific DNA binding"/>
    <property type="evidence" value="ECO:0007669"/>
    <property type="project" value="InterPro"/>
</dbReference>
<dbReference type="PANTHER" id="PTHR43280">
    <property type="entry name" value="ARAC-FAMILY TRANSCRIPTIONAL REGULATOR"/>
    <property type="match status" value="1"/>
</dbReference>
<sequence>MSENLLTSEILSAGYSYHNKKFHYGRDESLKYYLFRLQTEGLSSALVEGKMSLIESGDLLLYQPGQAYELLIEANLKADKIISSSKQPYLLYGEAISSGDYYLFCTGEWVDDWWRRSKKPTKVRIPLHEGILTIWRQLNIELAKHSQQNKEMLDYYLRILCLHIDRHIMEQTAHPLEANSYLAYRMKHFIEEHSTTALTLEQVARHVDLSVSRAVHLFKSVFDQSIMQHAIEVRLAIAKERILYSSFTLEQIAESCGYASYSYFHRMFRSHFGISPKDYRLQER</sequence>
<proteinExistence type="predicted"/>
<keyword evidence="2" id="KW-0238">DNA-binding</keyword>
<evidence type="ECO:0000313" key="5">
    <source>
        <dbReference type="EMBL" id="QGQ98235.1"/>
    </source>
</evidence>
<dbReference type="InterPro" id="IPR018062">
    <property type="entry name" value="HTH_AraC-typ_CS"/>
</dbReference>
<dbReference type="PROSITE" id="PS00041">
    <property type="entry name" value="HTH_ARAC_FAMILY_1"/>
    <property type="match status" value="1"/>
</dbReference>
<accession>A0A6B8RRR3</accession>
<evidence type="ECO:0000313" key="6">
    <source>
        <dbReference type="Proteomes" id="UP000426246"/>
    </source>
</evidence>
<dbReference type="RefSeq" id="WP_193571446.1">
    <property type="nucleotide sequence ID" value="NZ_CP034235.1"/>
</dbReference>
<dbReference type="InterPro" id="IPR020449">
    <property type="entry name" value="Tscrpt_reg_AraC-type_HTH"/>
</dbReference>
<keyword evidence="3" id="KW-0804">Transcription</keyword>
<gene>
    <name evidence="5" type="ORF">EHS13_26790</name>
</gene>
<dbReference type="EMBL" id="CP034235">
    <property type="protein sequence ID" value="QGQ98235.1"/>
    <property type="molecule type" value="Genomic_DNA"/>
</dbReference>
<keyword evidence="6" id="KW-1185">Reference proteome</keyword>
<dbReference type="SUPFAM" id="SSF51215">
    <property type="entry name" value="Regulatory protein AraC"/>
    <property type="match status" value="1"/>
</dbReference>
<reference evidence="6" key="1">
    <citation type="submission" date="2018-11" db="EMBL/GenBank/DDBJ databases">
        <title>Complete genome sequence of Paenibacillus sp. ML311-T8.</title>
        <authorList>
            <person name="Nam Y.-D."/>
            <person name="Kang J."/>
            <person name="Chung W.-H."/>
            <person name="Park Y.S."/>
        </authorList>
    </citation>
    <scope>NUCLEOTIDE SEQUENCE [LARGE SCALE GENOMIC DNA]</scope>
    <source>
        <strain evidence="6">ML311-T8</strain>
    </source>
</reference>
<dbReference type="GO" id="GO:0003700">
    <property type="term" value="F:DNA-binding transcription factor activity"/>
    <property type="evidence" value="ECO:0007669"/>
    <property type="project" value="InterPro"/>
</dbReference>
<evidence type="ECO:0000256" key="3">
    <source>
        <dbReference type="ARBA" id="ARBA00023163"/>
    </source>
</evidence>
<dbReference type="PANTHER" id="PTHR43280:SF2">
    <property type="entry name" value="HTH-TYPE TRANSCRIPTIONAL REGULATOR EXSA"/>
    <property type="match status" value="1"/>
</dbReference>
<dbReference type="KEGG" id="ppsc:EHS13_26790"/>
<evidence type="ECO:0000256" key="1">
    <source>
        <dbReference type="ARBA" id="ARBA00023015"/>
    </source>
</evidence>
<dbReference type="InterPro" id="IPR009057">
    <property type="entry name" value="Homeodomain-like_sf"/>
</dbReference>
<dbReference type="InterPro" id="IPR037923">
    <property type="entry name" value="HTH-like"/>
</dbReference>
<dbReference type="Gene3D" id="1.10.10.60">
    <property type="entry name" value="Homeodomain-like"/>
    <property type="match status" value="1"/>
</dbReference>
<keyword evidence="1" id="KW-0805">Transcription regulation</keyword>